<dbReference type="GO" id="GO:0004842">
    <property type="term" value="F:ubiquitin-protein transferase activity"/>
    <property type="evidence" value="ECO:0007669"/>
    <property type="project" value="InterPro"/>
</dbReference>
<gene>
    <name evidence="4" type="primary">HUWE1</name>
    <name evidence="4" type="ORF">HDU87_008017</name>
</gene>
<feature type="active site" description="Glycyl thioester intermediate" evidence="2">
    <location>
        <position position="194"/>
    </location>
</feature>
<dbReference type="Proteomes" id="UP001212152">
    <property type="component" value="Unassembled WGS sequence"/>
</dbReference>
<name>A0AAD5XUN0_9FUNG</name>
<evidence type="ECO:0000313" key="5">
    <source>
        <dbReference type="Proteomes" id="UP001212152"/>
    </source>
</evidence>
<dbReference type="AlphaFoldDB" id="A0AAD5XUN0"/>
<evidence type="ECO:0000256" key="1">
    <source>
        <dbReference type="ARBA" id="ARBA00022786"/>
    </source>
</evidence>
<reference evidence="4" key="1">
    <citation type="submission" date="2020-05" db="EMBL/GenBank/DDBJ databases">
        <title>Phylogenomic resolution of chytrid fungi.</title>
        <authorList>
            <person name="Stajich J.E."/>
            <person name="Amses K."/>
            <person name="Simmons R."/>
            <person name="Seto K."/>
            <person name="Myers J."/>
            <person name="Bonds A."/>
            <person name="Quandt C.A."/>
            <person name="Barry K."/>
            <person name="Liu P."/>
            <person name="Grigoriev I."/>
            <person name="Longcore J.E."/>
            <person name="James T.Y."/>
        </authorList>
    </citation>
    <scope>NUCLEOTIDE SEQUENCE</scope>
    <source>
        <strain evidence="4">JEL0379</strain>
    </source>
</reference>
<dbReference type="PROSITE" id="PS50237">
    <property type="entry name" value="HECT"/>
    <property type="match status" value="1"/>
</dbReference>
<comment type="caution">
    <text evidence="4">The sequence shown here is derived from an EMBL/GenBank/DDBJ whole genome shotgun (WGS) entry which is preliminary data.</text>
</comment>
<evidence type="ECO:0000256" key="2">
    <source>
        <dbReference type="PROSITE-ProRule" id="PRU00104"/>
    </source>
</evidence>
<dbReference type="Pfam" id="PF00632">
    <property type="entry name" value="HECT"/>
    <property type="match status" value="1"/>
</dbReference>
<keyword evidence="5" id="KW-1185">Reference proteome</keyword>
<organism evidence="4 5">
    <name type="scientific">Geranomyces variabilis</name>
    <dbReference type="NCBI Taxonomy" id="109894"/>
    <lineage>
        <taxon>Eukaryota</taxon>
        <taxon>Fungi</taxon>
        <taxon>Fungi incertae sedis</taxon>
        <taxon>Chytridiomycota</taxon>
        <taxon>Chytridiomycota incertae sedis</taxon>
        <taxon>Chytridiomycetes</taxon>
        <taxon>Spizellomycetales</taxon>
        <taxon>Powellomycetaceae</taxon>
        <taxon>Geranomyces</taxon>
    </lineage>
</organism>
<accession>A0AAD5XUN0</accession>
<feature type="domain" description="HECT" evidence="3">
    <location>
        <begin position="156"/>
        <end position="227"/>
    </location>
</feature>
<dbReference type="InterPro" id="IPR035983">
    <property type="entry name" value="Hect_E3_ubiquitin_ligase"/>
</dbReference>
<keyword evidence="1 2" id="KW-0833">Ubl conjugation pathway</keyword>
<dbReference type="EMBL" id="JADGJQ010000008">
    <property type="protein sequence ID" value="KAJ3182678.1"/>
    <property type="molecule type" value="Genomic_DNA"/>
</dbReference>
<dbReference type="Gene3D" id="3.30.2410.10">
    <property type="entry name" value="Hect, E3 ligase catalytic domain"/>
    <property type="match status" value="1"/>
</dbReference>
<sequence length="227" mass="24870">MSSLVFEYFHDPNVVVDESDYVQYAAPTTYHALVVQLPALSAADLADYSFDDVRDSHTSTDSSLIELPSAARANAALPTTVNPSNVRTYVRLKDAALNSILTHCNGSELQLLLSGPTELTAEQIIAELHFNPALSAYRAPLETWLRAQSRPMLECFLLFVTGLPQLPFTRARISVIRVPPSLSGSQPLPVAHTCFRQLDLPDYGDAGTLDRKLRLAITESDGAFHMA</sequence>
<evidence type="ECO:0000259" key="3">
    <source>
        <dbReference type="PROSITE" id="PS50237"/>
    </source>
</evidence>
<proteinExistence type="predicted"/>
<dbReference type="InterPro" id="IPR000569">
    <property type="entry name" value="HECT_dom"/>
</dbReference>
<evidence type="ECO:0000313" key="4">
    <source>
        <dbReference type="EMBL" id="KAJ3182678.1"/>
    </source>
</evidence>
<dbReference type="SUPFAM" id="SSF56204">
    <property type="entry name" value="Hect, E3 ligase catalytic domain"/>
    <property type="match status" value="1"/>
</dbReference>
<protein>
    <submittedName>
        <fullName evidence="4">E3 ubiquitin-protein ligase huwe1</fullName>
    </submittedName>
</protein>